<proteinExistence type="predicted"/>
<accession>A0A0B6Y642</accession>
<organism evidence="1">
    <name type="scientific">Arion vulgaris</name>
    <dbReference type="NCBI Taxonomy" id="1028688"/>
    <lineage>
        <taxon>Eukaryota</taxon>
        <taxon>Metazoa</taxon>
        <taxon>Spiralia</taxon>
        <taxon>Lophotrochozoa</taxon>
        <taxon>Mollusca</taxon>
        <taxon>Gastropoda</taxon>
        <taxon>Heterobranchia</taxon>
        <taxon>Euthyneura</taxon>
        <taxon>Panpulmonata</taxon>
        <taxon>Eupulmonata</taxon>
        <taxon>Stylommatophora</taxon>
        <taxon>Helicina</taxon>
        <taxon>Arionoidea</taxon>
        <taxon>Arionidae</taxon>
        <taxon>Arion</taxon>
    </lineage>
</organism>
<protein>
    <submittedName>
        <fullName evidence="1">Uncharacterized protein</fullName>
    </submittedName>
</protein>
<gene>
    <name evidence="1" type="primary">ORF14474</name>
</gene>
<reference evidence="1" key="1">
    <citation type="submission" date="2014-12" db="EMBL/GenBank/DDBJ databases">
        <title>Insight into the proteome of Arion vulgaris.</title>
        <authorList>
            <person name="Aradska J."/>
            <person name="Bulat T."/>
            <person name="Smidak R."/>
            <person name="Sarate P."/>
            <person name="Gangsoo J."/>
            <person name="Sialana F."/>
            <person name="Bilban M."/>
            <person name="Lubec G."/>
        </authorList>
    </citation>
    <scope>NUCLEOTIDE SEQUENCE</scope>
    <source>
        <tissue evidence="1">Skin</tissue>
    </source>
</reference>
<dbReference type="AlphaFoldDB" id="A0A0B6Y642"/>
<sequence>PLQAPAPRRRQCQQENINTIIQTKMMEIDMHGDQLSKSCSEMDMWEKRTC</sequence>
<feature type="non-terminal residue" evidence="1">
    <location>
        <position position="1"/>
    </location>
</feature>
<dbReference type="EMBL" id="HACG01004932">
    <property type="protein sequence ID" value="CEK51797.1"/>
    <property type="molecule type" value="Transcribed_RNA"/>
</dbReference>
<evidence type="ECO:0000313" key="1">
    <source>
        <dbReference type="EMBL" id="CEK51797.1"/>
    </source>
</evidence>
<name>A0A0B6Y642_9EUPU</name>